<dbReference type="PANTHER" id="PTHR12461:SF105">
    <property type="entry name" value="HYPOXIA-INDUCIBLE FACTOR 1-ALPHA INHIBITOR"/>
    <property type="match status" value="1"/>
</dbReference>
<dbReference type="OrthoDB" id="263283at2759"/>
<name>A0A2T4BII6_9HYPO</name>
<reference evidence="3" key="1">
    <citation type="submission" date="2016-07" db="EMBL/GenBank/DDBJ databases">
        <title>Multiple horizontal gene transfer events from other fungi enriched the ability of initially mycotrophic Trichoderma (Ascomycota) to feed on dead plant biomass.</title>
        <authorList>
            <consortium name="DOE Joint Genome Institute"/>
            <person name="Atanasova L."/>
            <person name="Chenthamara K."/>
            <person name="Zhang J."/>
            <person name="Grujic M."/>
            <person name="Henrissat B."/>
            <person name="Kuo A."/>
            <person name="Aerts A."/>
            <person name="Salamov A."/>
            <person name="Lipzen A."/>
            <person name="Labutti K."/>
            <person name="Barry K."/>
            <person name="Miao Y."/>
            <person name="Rahimi M.J."/>
            <person name="Shen Q."/>
            <person name="Grigoriev I.V."/>
            <person name="Kubicek C.P."/>
            <person name="Druzhinina I.S."/>
        </authorList>
    </citation>
    <scope>NUCLEOTIDE SEQUENCE [LARGE SCALE GENOMIC DNA]</scope>
    <source>
        <strain evidence="3">TUCIM 6016</strain>
    </source>
</reference>
<dbReference type="InterPro" id="IPR041667">
    <property type="entry name" value="Cupin_8"/>
</dbReference>
<dbReference type="PROSITE" id="PS51184">
    <property type="entry name" value="JMJC"/>
    <property type="match status" value="1"/>
</dbReference>
<feature type="non-terminal residue" evidence="2">
    <location>
        <position position="1"/>
    </location>
</feature>
<dbReference type="InterPro" id="IPR003347">
    <property type="entry name" value="JmjC_dom"/>
</dbReference>
<dbReference type="Proteomes" id="UP000241546">
    <property type="component" value="Unassembled WGS sequence"/>
</dbReference>
<dbReference type="PANTHER" id="PTHR12461">
    <property type="entry name" value="HYPOXIA-INDUCIBLE FACTOR 1 ALPHA INHIBITOR-RELATED"/>
    <property type="match status" value="1"/>
</dbReference>
<proteinExistence type="predicted"/>
<evidence type="ECO:0000259" key="1">
    <source>
        <dbReference type="PROSITE" id="PS51184"/>
    </source>
</evidence>
<dbReference type="CDD" id="cd02208">
    <property type="entry name" value="cupin_RmlC-like"/>
    <property type="match status" value="1"/>
</dbReference>
<gene>
    <name evidence="2" type="ORF">BBK36DRAFT_1089778</name>
</gene>
<dbReference type="SUPFAM" id="SSF51197">
    <property type="entry name" value="Clavaminate synthase-like"/>
    <property type="match status" value="1"/>
</dbReference>
<dbReference type="EMBL" id="KZ680209">
    <property type="protein sequence ID" value="PTB69123.1"/>
    <property type="molecule type" value="Genomic_DNA"/>
</dbReference>
<dbReference type="AlphaFoldDB" id="A0A2T4BII6"/>
<dbReference type="GeneID" id="36597126"/>
<dbReference type="Gene3D" id="2.60.120.650">
    <property type="entry name" value="Cupin"/>
    <property type="match status" value="1"/>
</dbReference>
<keyword evidence="3" id="KW-1185">Reference proteome</keyword>
<dbReference type="Pfam" id="PF13621">
    <property type="entry name" value="Cupin_8"/>
    <property type="match status" value="1"/>
</dbReference>
<evidence type="ECO:0000313" key="2">
    <source>
        <dbReference type="EMBL" id="PTB69123.1"/>
    </source>
</evidence>
<sequence length="250" mass="28777">PYHQWTFPYELIKPANQGTETIALFHDSLSNSQDVIDRSLAEALQSVISEAPHGQQFFQLYAPLKLLIRALEFNRAQRRKEHPPIQLYIAQSLLPDLPSPLQSDVPTPEILSQVGRGDVYSSSIWLGTEPTYTPLHRDPNPNLFCQLCSSKVVRLLPPEMGHELYHRVRMRLQKSGNGRIRSTEMMEGEERELLHGAVWENKMEDIEMTDIREVTLRAGDALFIPKGWWHSIKSEQSDGHLNGSVNWWFR</sequence>
<evidence type="ECO:0000313" key="3">
    <source>
        <dbReference type="Proteomes" id="UP000241546"/>
    </source>
</evidence>
<dbReference type="RefSeq" id="XP_024752443.1">
    <property type="nucleotide sequence ID" value="XM_024889007.1"/>
</dbReference>
<organism evidence="2 3">
    <name type="scientific">Trichoderma citrinoviride</name>
    <dbReference type="NCBI Taxonomy" id="58853"/>
    <lineage>
        <taxon>Eukaryota</taxon>
        <taxon>Fungi</taxon>
        <taxon>Dikarya</taxon>
        <taxon>Ascomycota</taxon>
        <taxon>Pezizomycotina</taxon>
        <taxon>Sordariomycetes</taxon>
        <taxon>Hypocreomycetidae</taxon>
        <taxon>Hypocreales</taxon>
        <taxon>Hypocreaceae</taxon>
        <taxon>Trichoderma</taxon>
    </lineage>
</organism>
<feature type="non-terminal residue" evidence="2">
    <location>
        <position position="250"/>
    </location>
</feature>
<accession>A0A2T4BII6</accession>
<feature type="domain" description="JmjC" evidence="1">
    <location>
        <begin position="72"/>
        <end position="250"/>
    </location>
</feature>
<protein>
    <submittedName>
        <fullName evidence="2">Clavaminate synthase-like protein</fullName>
    </submittedName>
</protein>